<dbReference type="PROSITE" id="PS51257">
    <property type="entry name" value="PROKAR_LIPOPROTEIN"/>
    <property type="match status" value="1"/>
</dbReference>
<dbReference type="STRING" id="989370.AOQ71_16120"/>
<feature type="transmembrane region" description="Helical" evidence="1">
    <location>
        <begin position="9"/>
        <end position="28"/>
    </location>
</feature>
<evidence type="ECO:0000256" key="1">
    <source>
        <dbReference type="SAM" id="Phobius"/>
    </source>
</evidence>
<evidence type="ECO:0000313" key="2">
    <source>
        <dbReference type="EMBL" id="KRQ12668.1"/>
    </source>
</evidence>
<dbReference type="Proteomes" id="UP000051936">
    <property type="component" value="Unassembled WGS sequence"/>
</dbReference>
<dbReference type="EMBL" id="LJYG01000062">
    <property type="protein sequence ID" value="KRQ12668.1"/>
    <property type="molecule type" value="Genomic_DNA"/>
</dbReference>
<gene>
    <name evidence="2" type="ORF">AOQ71_16120</name>
</gene>
<sequence>MRESLGEPALMYMFVPFLLALAGCASVWRSHARLGYGLWGATIVVTVAWFFHHATDPLKFSF</sequence>
<keyword evidence="1" id="KW-1133">Transmembrane helix</keyword>
<keyword evidence="3" id="KW-1185">Reference proteome</keyword>
<evidence type="ECO:0000313" key="3">
    <source>
        <dbReference type="Proteomes" id="UP000051936"/>
    </source>
</evidence>
<dbReference type="InterPro" id="IPR046035">
    <property type="entry name" value="DUF5993"/>
</dbReference>
<dbReference type="AlphaFoldDB" id="A0A0R3DYY7"/>
<comment type="caution">
    <text evidence="2">The sequence shown here is derived from an EMBL/GenBank/DDBJ whole genome shotgun (WGS) entry which is preliminary data.</text>
</comment>
<organism evidence="2 3">
    <name type="scientific">Bradyrhizobium manausense</name>
    <dbReference type="NCBI Taxonomy" id="989370"/>
    <lineage>
        <taxon>Bacteria</taxon>
        <taxon>Pseudomonadati</taxon>
        <taxon>Pseudomonadota</taxon>
        <taxon>Alphaproteobacteria</taxon>
        <taxon>Hyphomicrobiales</taxon>
        <taxon>Nitrobacteraceae</taxon>
        <taxon>Bradyrhizobium</taxon>
    </lineage>
</organism>
<feature type="transmembrane region" description="Helical" evidence="1">
    <location>
        <begin position="34"/>
        <end position="52"/>
    </location>
</feature>
<keyword evidence="1" id="KW-0812">Transmembrane</keyword>
<name>A0A0R3DYY7_9BRAD</name>
<proteinExistence type="predicted"/>
<reference evidence="2 3" key="1">
    <citation type="submission" date="2015-09" db="EMBL/GenBank/DDBJ databases">
        <title>Draft Genome Sequence of Bradyrhizobium manausense Strain BR 3351T, a Novel Symbiotic Nitrogen-Fixing Alphaproteobacterium Isolated from Brazilian Amazon Rain Forest.</title>
        <authorList>
            <person name="De Araujo J.L."/>
            <person name="Zilli J.E."/>
        </authorList>
    </citation>
    <scope>NUCLEOTIDE SEQUENCE [LARGE SCALE GENOMIC DNA]</scope>
    <source>
        <strain evidence="2 3">BR3351</strain>
    </source>
</reference>
<keyword evidence="1" id="KW-0472">Membrane</keyword>
<accession>A0A0R3DYY7</accession>
<protein>
    <submittedName>
        <fullName evidence="2">Uncharacterized protein</fullName>
    </submittedName>
</protein>
<dbReference type="Pfam" id="PF19455">
    <property type="entry name" value="DUF5993"/>
    <property type="match status" value="1"/>
</dbReference>